<evidence type="ECO:0000256" key="3">
    <source>
        <dbReference type="SAM" id="MobiDB-lite"/>
    </source>
</evidence>
<evidence type="ECO:0000313" key="6">
    <source>
        <dbReference type="Proteomes" id="UP000532440"/>
    </source>
</evidence>
<dbReference type="Proteomes" id="UP000532440">
    <property type="component" value="Unassembled WGS sequence"/>
</dbReference>
<protein>
    <recommendedName>
        <fullName evidence="4">AB hydrolase-1 domain-containing protein</fullName>
    </recommendedName>
</protein>
<name>A0A7W8HGT6_9BURK</name>
<evidence type="ECO:0000313" key="5">
    <source>
        <dbReference type="EMBL" id="MBB5271597.1"/>
    </source>
</evidence>
<reference evidence="5 6" key="1">
    <citation type="submission" date="2020-08" db="EMBL/GenBank/DDBJ databases">
        <title>Genomic Encyclopedia of Type Strains, Phase IV (KMG-IV): sequencing the most valuable type-strain genomes for metagenomic binning, comparative biology and taxonomic classification.</title>
        <authorList>
            <person name="Goeker M."/>
        </authorList>
    </citation>
    <scope>NUCLEOTIDE SEQUENCE [LARGE SCALE GENOMIC DNA]</scope>
    <source>
        <strain evidence="5 6">DSM 29781</strain>
    </source>
</reference>
<dbReference type="PANTHER" id="PTHR10794:SF94">
    <property type="entry name" value="ESTERASE YHET-RELATED"/>
    <property type="match status" value="1"/>
</dbReference>
<evidence type="ECO:0000259" key="4">
    <source>
        <dbReference type="Pfam" id="PF00561"/>
    </source>
</evidence>
<dbReference type="PIRSF" id="PIRSF005211">
    <property type="entry name" value="Ab_hydro_YheT"/>
    <property type="match status" value="1"/>
</dbReference>
<dbReference type="RefSeq" id="WP_343060686.1">
    <property type="nucleotide sequence ID" value="NZ_BAABEW010000001.1"/>
</dbReference>
<dbReference type="Gene3D" id="3.40.50.1820">
    <property type="entry name" value="alpha/beta hydrolase"/>
    <property type="match status" value="1"/>
</dbReference>
<feature type="active site" description="Charge relay system" evidence="2">
    <location>
        <position position="143"/>
    </location>
</feature>
<gene>
    <name evidence="5" type="ORF">HNQ70_001607</name>
</gene>
<dbReference type="InterPro" id="IPR029058">
    <property type="entry name" value="AB_hydrolase_fold"/>
</dbReference>
<dbReference type="Pfam" id="PF00561">
    <property type="entry name" value="Abhydrolase_1"/>
    <property type="match status" value="1"/>
</dbReference>
<sequence length="354" mass="38058">MSGHDRYRPPAWLRGPHAQTIWPAVAAPAPRVAMRRERWTTPDGDFIDVDFAKPEQPREDAPLLVLFHGLEGGSGSHYARVLMAAAVQRGWHGAVPHFRGCSGELNRAPRAYHSGDSDEIDWILRRFAATRPPAAPLLAAGVSLGANALLKWLGERGDAASFVSAAVGISPPQDLAAGAQALSRGFNRVYMDNFLRTLKRKSLAKLAQHPGLFDRERMLASRDFFGFDDAVTAPMHGFASCHDYWARSSCRQFLGGVRVPTLVINALNDPFLPAGALAAATEVSRFVQLDYPGEGGHVGFLGGGFPGRFDWLPQRVLGFLAAHLPTATGPAGRDQPGGTARADPETPTGAHAHG</sequence>
<accession>A0A7W8HGT6</accession>
<dbReference type="InterPro" id="IPR050960">
    <property type="entry name" value="AB_hydrolase_4_sf"/>
</dbReference>
<feature type="domain" description="AB hydrolase-1" evidence="4">
    <location>
        <begin position="62"/>
        <end position="283"/>
    </location>
</feature>
<comment type="caution">
    <text evidence="5">The sequence shown here is derived from an EMBL/GenBank/DDBJ whole genome shotgun (WGS) entry which is preliminary data.</text>
</comment>
<dbReference type="SUPFAM" id="SSF53474">
    <property type="entry name" value="alpha/beta-Hydrolases"/>
    <property type="match status" value="1"/>
</dbReference>
<dbReference type="GO" id="GO:0034338">
    <property type="term" value="F:short-chain carboxylesterase activity"/>
    <property type="evidence" value="ECO:0007669"/>
    <property type="project" value="TreeGrafter"/>
</dbReference>
<feature type="region of interest" description="Disordered" evidence="3">
    <location>
        <begin position="327"/>
        <end position="354"/>
    </location>
</feature>
<keyword evidence="6" id="KW-1185">Reference proteome</keyword>
<dbReference type="AlphaFoldDB" id="A0A7W8HGT6"/>
<dbReference type="PANTHER" id="PTHR10794">
    <property type="entry name" value="ABHYDROLASE DOMAIN-CONTAINING PROTEIN"/>
    <property type="match status" value="1"/>
</dbReference>
<feature type="active site" description="Charge relay system" evidence="2">
    <location>
        <position position="297"/>
    </location>
</feature>
<dbReference type="EMBL" id="JACHGB010000003">
    <property type="protein sequence ID" value="MBB5271597.1"/>
    <property type="molecule type" value="Genomic_DNA"/>
</dbReference>
<dbReference type="InterPro" id="IPR012020">
    <property type="entry name" value="ABHD4"/>
</dbReference>
<evidence type="ECO:0000256" key="2">
    <source>
        <dbReference type="PIRSR" id="PIRSR005211-1"/>
    </source>
</evidence>
<evidence type="ECO:0000256" key="1">
    <source>
        <dbReference type="ARBA" id="ARBA00010884"/>
    </source>
</evidence>
<dbReference type="GO" id="GO:0047372">
    <property type="term" value="F:monoacylglycerol lipase activity"/>
    <property type="evidence" value="ECO:0007669"/>
    <property type="project" value="TreeGrafter"/>
</dbReference>
<comment type="similarity">
    <text evidence="1">Belongs to the AB hydrolase superfamily. AB hydrolase 4 family.</text>
</comment>
<organism evidence="5 6">
    <name type="scientific">Quisquiliibacterium transsilvanicum</name>
    <dbReference type="NCBI Taxonomy" id="1549638"/>
    <lineage>
        <taxon>Bacteria</taxon>
        <taxon>Pseudomonadati</taxon>
        <taxon>Pseudomonadota</taxon>
        <taxon>Betaproteobacteria</taxon>
        <taxon>Burkholderiales</taxon>
        <taxon>Burkholderiaceae</taxon>
        <taxon>Quisquiliibacterium</taxon>
    </lineage>
</organism>
<dbReference type="InterPro" id="IPR000073">
    <property type="entry name" value="AB_hydrolase_1"/>
</dbReference>
<proteinExistence type="inferred from homology"/>
<feature type="active site" description="Charge relay system" evidence="2">
    <location>
        <position position="269"/>
    </location>
</feature>